<dbReference type="Proteomes" id="UP001242480">
    <property type="component" value="Unassembled WGS sequence"/>
</dbReference>
<protein>
    <submittedName>
        <fullName evidence="1">Uncharacterized protein</fullName>
    </submittedName>
</protein>
<name>A0ABU0J2L7_9HYPH</name>
<sequence>MSLEIQNFTVYLNNPNYTATFNAAVKQYVAGITGFNMSYKDGKGHDVQTFLLSLQVNQTSSDQLDFKVTGQLSDNGGNTVDSGAAWVSIGVIAETGTESGNITLANADDIASGGSSGGVPLAQSSPSINVGLLSGFDLSYGTGTDHDVQMVNASASVTQSSGMDYIKAEALMKDGGKNSATTASIDGGLLATFKANAGVVATSVTDQQSTSAVSVDLGTLIPANYKLSGDVMAVLTGYQISYGGNTGNDVNTIGAGLTASGGSDGNWAAPGLPSITAGTTSVNLPNPQAYMYDLGWPSNHGQDDSESGVNLIVIATIVPV</sequence>
<evidence type="ECO:0000313" key="1">
    <source>
        <dbReference type="EMBL" id="MDQ0468506.1"/>
    </source>
</evidence>
<evidence type="ECO:0000313" key="2">
    <source>
        <dbReference type="Proteomes" id="UP001242480"/>
    </source>
</evidence>
<comment type="caution">
    <text evidence="1">The sequence shown here is derived from an EMBL/GenBank/DDBJ whole genome shotgun (WGS) entry which is preliminary data.</text>
</comment>
<gene>
    <name evidence="1" type="ORF">QO011_001506</name>
</gene>
<keyword evidence="2" id="KW-1185">Reference proteome</keyword>
<accession>A0ABU0J2L7</accession>
<organism evidence="1 2">
    <name type="scientific">Labrys wisconsinensis</name>
    <dbReference type="NCBI Taxonomy" id="425677"/>
    <lineage>
        <taxon>Bacteria</taxon>
        <taxon>Pseudomonadati</taxon>
        <taxon>Pseudomonadota</taxon>
        <taxon>Alphaproteobacteria</taxon>
        <taxon>Hyphomicrobiales</taxon>
        <taxon>Xanthobacteraceae</taxon>
        <taxon>Labrys</taxon>
    </lineage>
</organism>
<dbReference type="RefSeq" id="WP_307269803.1">
    <property type="nucleotide sequence ID" value="NZ_JAUSVX010000002.1"/>
</dbReference>
<reference evidence="1 2" key="1">
    <citation type="submission" date="2023-07" db="EMBL/GenBank/DDBJ databases">
        <title>Genomic Encyclopedia of Type Strains, Phase IV (KMG-IV): sequencing the most valuable type-strain genomes for metagenomic binning, comparative biology and taxonomic classification.</title>
        <authorList>
            <person name="Goeker M."/>
        </authorList>
    </citation>
    <scope>NUCLEOTIDE SEQUENCE [LARGE SCALE GENOMIC DNA]</scope>
    <source>
        <strain evidence="1 2">DSM 19619</strain>
    </source>
</reference>
<proteinExistence type="predicted"/>
<dbReference type="EMBL" id="JAUSVX010000002">
    <property type="protein sequence ID" value="MDQ0468506.1"/>
    <property type="molecule type" value="Genomic_DNA"/>
</dbReference>